<dbReference type="AlphaFoldDB" id="A0A7V7QJU3"/>
<evidence type="ECO:0000313" key="4">
    <source>
        <dbReference type="Proteomes" id="UP000461768"/>
    </source>
</evidence>
<dbReference type="RefSeq" id="WP_151144653.1">
    <property type="nucleotide sequence ID" value="NZ_WAGX01000005.1"/>
</dbReference>
<dbReference type="InterPro" id="IPR036388">
    <property type="entry name" value="WH-like_DNA-bd_sf"/>
</dbReference>
<comment type="caution">
    <text evidence="3">The sequence shown here is derived from an EMBL/GenBank/DDBJ whole genome shotgun (WGS) entry which is preliminary data.</text>
</comment>
<dbReference type="GO" id="GO:0003677">
    <property type="term" value="F:DNA binding"/>
    <property type="evidence" value="ECO:0007669"/>
    <property type="project" value="InterPro"/>
</dbReference>
<dbReference type="InterPro" id="IPR047640">
    <property type="entry name" value="RpiR-like"/>
</dbReference>
<reference evidence="3 4" key="2">
    <citation type="submission" date="2020-02" db="EMBL/GenBank/DDBJ databases">
        <title>Candidatus Galacturonibacter soehngenii shows hetero-acetogenic catabolism of galacturonic acid but lacks a canonical carbon monoxide dehydrogenase/acetyl-CoA synthase complex.</title>
        <authorList>
            <person name="Diender M."/>
            <person name="Stouten G.R."/>
            <person name="Petersen J.F."/>
            <person name="Nielsen P.H."/>
            <person name="Dueholm M.S."/>
            <person name="Pronk J.T."/>
            <person name="Van Loosdrecht M.C.M."/>
        </authorList>
    </citation>
    <scope>NUCLEOTIDE SEQUENCE [LARGE SCALE GENOMIC DNA]</scope>
    <source>
        <strain evidence="3">GalUA</strain>
    </source>
</reference>
<dbReference type="GO" id="GO:1901135">
    <property type="term" value="P:carbohydrate derivative metabolic process"/>
    <property type="evidence" value="ECO:0007669"/>
    <property type="project" value="InterPro"/>
</dbReference>
<dbReference type="InterPro" id="IPR009057">
    <property type="entry name" value="Homeodomain-like_sf"/>
</dbReference>
<dbReference type="SUPFAM" id="SSF46689">
    <property type="entry name" value="Homeodomain-like"/>
    <property type="match status" value="1"/>
</dbReference>
<reference evidence="3 4" key="1">
    <citation type="submission" date="2019-09" db="EMBL/GenBank/DDBJ databases">
        <authorList>
            <person name="Valk L.C."/>
        </authorList>
    </citation>
    <scope>NUCLEOTIDE SEQUENCE [LARGE SCALE GENOMIC DNA]</scope>
    <source>
        <strain evidence="3">GalUA</strain>
    </source>
</reference>
<dbReference type="EMBL" id="WAGX01000005">
    <property type="protein sequence ID" value="KAB1437969.1"/>
    <property type="molecule type" value="Genomic_DNA"/>
</dbReference>
<dbReference type="Proteomes" id="UP000461768">
    <property type="component" value="Unassembled WGS sequence"/>
</dbReference>
<dbReference type="InterPro" id="IPR046348">
    <property type="entry name" value="SIS_dom_sf"/>
</dbReference>
<dbReference type="GO" id="GO:0003700">
    <property type="term" value="F:DNA-binding transcription factor activity"/>
    <property type="evidence" value="ECO:0007669"/>
    <property type="project" value="InterPro"/>
</dbReference>
<evidence type="ECO:0000259" key="2">
    <source>
        <dbReference type="PROSITE" id="PS51464"/>
    </source>
</evidence>
<sequence length="290" mass="33552">MIIEKLERKNNFTSQEKAIAEFILQSPEAFQKMSCEELGKATFTSKSTVVRLCKKLDVSGYQELKKILYFERNSSEYRKKKNLKFDKNSTINDIIVTLPEIYKSTIEEVNLCNNKNLFQRILNRMRRMNQIDFYATGFGYTLLESVAQKFNSFGIESKAYNTLNERYLAANLKKTKIMAFIMTFSGNNPLAIHEAEVLKRMGVYVVGVVGPIAEEIEKSCDEVLRLPEKAMQSETGFILISQCVNYMMDIFVTGMLVNDYDEIVARGHIMNYLYDKEIYYDTKVSKKTDL</sequence>
<proteinExistence type="predicted"/>
<name>A0A7V7QJU3_9FIRM</name>
<evidence type="ECO:0000313" key="3">
    <source>
        <dbReference type="EMBL" id="KAB1437969.1"/>
    </source>
</evidence>
<feature type="domain" description="HTH rpiR-type" evidence="1">
    <location>
        <begin position="1"/>
        <end position="75"/>
    </location>
</feature>
<evidence type="ECO:0000259" key="1">
    <source>
        <dbReference type="PROSITE" id="PS51071"/>
    </source>
</evidence>
<dbReference type="InterPro" id="IPR000281">
    <property type="entry name" value="HTH_RpiR"/>
</dbReference>
<dbReference type="Pfam" id="PF01418">
    <property type="entry name" value="HTH_6"/>
    <property type="match status" value="1"/>
</dbReference>
<dbReference type="InterPro" id="IPR001347">
    <property type="entry name" value="SIS_dom"/>
</dbReference>
<protein>
    <submittedName>
        <fullName evidence="3">MurR/RpiR family transcriptional regulator</fullName>
    </submittedName>
</protein>
<dbReference type="Gene3D" id="1.10.10.10">
    <property type="entry name" value="Winged helix-like DNA-binding domain superfamily/Winged helix DNA-binding domain"/>
    <property type="match status" value="1"/>
</dbReference>
<dbReference type="PROSITE" id="PS51464">
    <property type="entry name" value="SIS"/>
    <property type="match status" value="1"/>
</dbReference>
<feature type="domain" description="SIS" evidence="2">
    <location>
        <begin position="117"/>
        <end position="261"/>
    </location>
</feature>
<organism evidence="3 4">
    <name type="scientific">Candidatus Galacturonatibacter soehngenii</name>
    <dbReference type="NCBI Taxonomy" id="2307010"/>
    <lineage>
        <taxon>Bacteria</taxon>
        <taxon>Bacillati</taxon>
        <taxon>Bacillota</taxon>
        <taxon>Clostridia</taxon>
        <taxon>Lachnospirales</taxon>
        <taxon>Lachnospiraceae</taxon>
        <taxon>Candidatus Galacturonatibacter</taxon>
    </lineage>
</organism>
<keyword evidence="4" id="KW-1185">Reference proteome</keyword>
<dbReference type="PROSITE" id="PS51071">
    <property type="entry name" value="HTH_RPIR"/>
    <property type="match status" value="1"/>
</dbReference>
<dbReference type="SUPFAM" id="SSF53697">
    <property type="entry name" value="SIS domain"/>
    <property type="match status" value="1"/>
</dbReference>
<dbReference type="Gene3D" id="3.40.50.10490">
    <property type="entry name" value="Glucose-6-phosphate isomerase like protein, domain 1"/>
    <property type="match status" value="1"/>
</dbReference>
<gene>
    <name evidence="3" type="ORF">F7O84_10310</name>
</gene>
<accession>A0A7V7QJU3</accession>
<dbReference type="PANTHER" id="PTHR30514">
    <property type="entry name" value="GLUCOKINASE"/>
    <property type="match status" value="1"/>
</dbReference>
<dbReference type="PANTHER" id="PTHR30514:SF10">
    <property type="entry name" value="MURR_RPIR FAMILY TRANSCRIPTIONAL REGULATOR"/>
    <property type="match status" value="1"/>
</dbReference>
<dbReference type="GO" id="GO:0097367">
    <property type="term" value="F:carbohydrate derivative binding"/>
    <property type="evidence" value="ECO:0007669"/>
    <property type="project" value="InterPro"/>
</dbReference>
<dbReference type="OrthoDB" id="63027at2"/>